<protein>
    <submittedName>
        <fullName evidence="1">PEP-CTERM sorting domain-containing protein</fullName>
    </submittedName>
</protein>
<proteinExistence type="predicted"/>
<reference evidence="1 2" key="2">
    <citation type="submission" date="2018-12" db="EMBL/GenBank/DDBJ databases">
        <title>Rhizobacter gummiphilus sp. nov., a rubber-degrading bacterium isolated from the soil of a botanical garden in Japan.</title>
        <authorList>
            <person name="Shunsuke S.S."/>
        </authorList>
    </citation>
    <scope>NUCLEOTIDE SEQUENCE [LARGE SCALE GENOMIC DNA]</scope>
    <source>
        <strain evidence="1 2">S-16</strain>
    </source>
</reference>
<dbReference type="RefSeq" id="WP_124542689.1">
    <property type="nucleotide sequence ID" value="NZ_QUSW01000007.1"/>
</dbReference>
<sequence>MAFHVSGSFSGIEHASELPLPFPAPRPIGFYDGAPVTGTFSLDVVNPTFQVGGVDYAYYVNGPGSIYLVTYDIKDQHFAYTADASVILLDNPAGGAGGQSATFLTDFIPKYQGAIFSLTGASGSLFTGLDPSSLHLDASALPEFGTAFANAAEKIWVGVEVNAVHFDAAAVPEPATVAMMLVGCLLVACFARLRARH</sequence>
<organism evidence="1 2">
    <name type="scientific">Piscinibacter terrae</name>
    <dbReference type="NCBI Taxonomy" id="2496871"/>
    <lineage>
        <taxon>Bacteria</taxon>
        <taxon>Pseudomonadati</taxon>
        <taxon>Pseudomonadota</taxon>
        <taxon>Betaproteobacteria</taxon>
        <taxon>Burkholderiales</taxon>
        <taxon>Sphaerotilaceae</taxon>
        <taxon>Piscinibacter</taxon>
    </lineage>
</organism>
<reference evidence="1 2" key="1">
    <citation type="submission" date="2018-08" db="EMBL/GenBank/DDBJ databases">
        <authorList>
            <person name="Khan S.A."/>
            <person name="Jeon C.O."/>
            <person name="Chun B.H."/>
            <person name="Jeong S.E."/>
        </authorList>
    </citation>
    <scope>NUCLEOTIDE SEQUENCE [LARGE SCALE GENOMIC DNA]</scope>
    <source>
        <strain evidence="1 2">S-16</strain>
    </source>
</reference>
<dbReference type="AlphaFoldDB" id="A0A3N7HK64"/>
<dbReference type="NCBIfam" id="TIGR02595">
    <property type="entry name" value="PEP_CTERM"/>
    <property type="match status" value="1"/>
</dbReference>
<dbReference type="InterPro" id="IPR013424">
    <property type="entry name" value="Ice-binding_C"/>
</dbReference>
<comment type="caution">
    <text evidence="1">The sequence shown here is derived from an EMBL/GenBank/DDBJ whole genome shotgun (WGS) entry which is preliminary data.</text>
</comment>
<gene>
    <name evidence="1" type="ORF">DZC73_22760</name>
</gene>
<accession>A0A3N7HK64</accession>
<dbReference type="Proteomes" id="UP000267464">
    <property type="component" value="Unassembled WGS sequence"/>
</dbReference>
<name>A0A3N7HK64_9BURK</name>
<dbReference type="EMBL" id="QUSW01000007">
    <property type="protein sequence ID" value="RQP22467.1"/>
    <property type="molecule type" value="Genomic_DNA"/>
</dbReference>
<keyword evidence="2" id="KW-1185">Reference proteome</keyword>
<evidence type="ECO:0000313" key="2">
    <source>
        <dbReference type="Proteomes" id="UP000267464"/>
    </source>
</evidence>
<evidence type="ECO:0000313" key="1">
    <source>
        <dbReference type="EMBL" id="RQP22467.1"/>
    </source>
</evidence>